<dbReference type="InterPro" id="IPR003100">
    <property type="entry name" value="PAZ_dom"/>
</dbReference>
<dbReference type="GO" id="GO:0005634">
    <property type="term" value="C:nucleus"/>
    <property type="evidence" value="ECO:0007669"/>
    <property type="project" value="TreeGrafter"/>
</dbReference>
<feature type="domain" description="PAZ" evidence="5">
    <location>
        <begin position="191"/>
        <end position="287"/>
    </location>
</feature>
<name>A0AA38CRD2_TAXCH</name>
<dbReference type="GO" id="GO:0003723">
    <property type="term" value="F:RNA binding"/>
    <property type="evidence" value="ECO:0007669"/>
    <property type="project" value="InterPro"/>
</dbReference>
<proteinExistence type="predicted"/>
<organism evidence="6 7">
    <name type="scientific">Taxus chinensis</name>
    <name type="common">Chinese yew</name>
    <name type="synonym">Taxus wallichiana var. chinensis</name>
    <dbReference type="NCBI Taxonomy" id="29808"/>
    <lineage>
        <taxon>Eukaryota</taxon>
        <taxon>Viridiplantae</taxon>
        <taxon>Streptophyta</taxon>
        <taxon>Embryophyta</taxon>
        <taxon>Tracheophyta</taxon>
        <taxon>Spermatophyta</taxon>
        <taxon>Pinopsida</taxon>
        <taxon>Pinidae</taxon>
        <taxon>Conifers II</taxon>
        <taxon>Cupressales</taxon>
        <taxon>Taxaceae</taxon>
        <taxon>Taxus</taxon>
    </lineage>
</organism>
<evidence type="ECO:0000256" key="2">
    <source>
        <dbReference type="ARBA" id="ARBA00022741"/>
    </source>
</evidence>
<keyword evidence="4" id="KW-0378">Hydrolase</keyword>
<dbReference type="PANTHER" id="PTHR14950:SF46">
    <property type="entry name" value="ENDORIBONUCLEASE DICER HOMOLOG 3"/>
    <property type="match status" value="1"/>
</dbReference>
<keyword evidence="7" id="KW-1185">Reference proteome</keyword>
<keyword evidence="1" id="KW-0540">Nuclease</keyword>
<gene>
    <name evidence="6" type="ORF">KI387_012752</name>
</gene>
<dbReference type="PANTHER" id="PTHR14950">
    <property type="entry name" value="DICER-RELATED"/>
    <property type="match status" value="1"/>
</dbReference>
<dbReference type="Pfam" id="PF02170">
    <property type="entry name" value="PAZ"/>
    <property type="match status" value="1"/>
</dbReference>
<keyword evidence="2" id="KW-0547">Nucleotide-binding</keyword>
<evidence type="ECO:0000313" key="7">
    <source>
        <dbReference type="Proteomes" id="UP000824469"/>
    </source>
</evidence>
<comment type="caution">
    <text evidence="6">The sequence shown here is derived from an EMBL/GenBank/DDBJ whole genome shotgun (WGS) entry which is preliminary data.</text>
</comment>
<feature type="non-terminal residue" evidence="6">
    <location>
        <position position="287"/>
    </location>
</feature>
<protein>
    <recommendedName>
        <fullName evidence="5">PAZ domain-containing protein</fullName>
    </recommendedName>
</protein>
<dbReference type="SUPFAM" id="SSF101690">
    <property type="entry name" value="PAZ domain"/>
    <property type="match status" value="1"/>
</dbReference>
<dbReference type="EMBL" id="JAHRHJ020000009">
    <property type="protein sequence ID" value="KAH9301169.1"/>
    <property type="molecule type" value="Genomic_DNA"/>
</dbReference>
<evidence type="ECO:0000256" key="4">
    <source>
        <dbReference type="ARBA" id="ARBA00022801"/>
    </source>
</evidence>
<feature type="non-terminal residue" evidence="6">
    <location>
        <position position="1"/>
    </location>
</feature>
<evidence type="ECO:0000259" key="5">
    <source>
        <dbReference type="PROSITE" id="PS50821"/>
    </source>
</evidence>
<reference evidence="6 7" key="1">
    <citation type="journal article" date="2021" name="Nat. Plants">
        <title>The Taxus genome provides insights into paclitaxel biosynthesis.</title>
        <authorList>
            <person name="Xiong X."/>
            <person name="Gou J."/>
            <person name="Liao Q."/>
            <person name="Li Y."/>
            <person name="Zhou Q."/>
            <person name="Bi G."/>
            <person name="Li C."/>
            <person name="Du R."/>
            <person name="Wang X."/>
            <person name="Sun T."/>
            <person name="Guo L."/>
            <person name="Liang H."/>
            <person name="Lu P."/>
            <person name="Wu Y."/>
            <person name="Zhang Z."/>
            <person name="Ro D.K."/>
            <person name="Shang Y."/>
            <person name="Huang S."/>
            <person name="Yan J."/>
        </authorList>
    </citation>
    <scope>NUCLEOTIDE SEQUENCE [LARGE SCALE GENOMIC DNA]</scope>
    <source>
        <strain evidence="6">Ta-2019</strain>
    </source>
</reference>
<dbReference type="GO" id="GO:0004525">
    <property type="term" value="F:ribonuclease III activity"/>
    <property type="evidence" value="ECO:0007669"/>
    <property type="project" value="TreeGrafter"/>
</dbReference>
<dbReference type="Proteomes" id="UP000824469">
    <property type="component" value="Unassembled WGS sequence"/>
</dbReference>
<dbReference type="AlphaFoldDB" id="A0AA38CRD2"/>
<dbReference type="Gene3D" id="2.170.260.10">
    <property type="entry name" value="paz domain"/>
    <property type="match status" value="1"/>
</dbReference>
<evidence type="ECO:0000256" key="3">
    <source>
        <dbReference type="ARBA" id="ARBA00022759"/>
    </source>
</evidence>
<evidence type="ECO:0000313" key="6">
    <source>
        <dbReference type="EMBL" id="KAH9301169.1"/>
    </source>
</evidence>
<dbReference type="InterPro" id="IPR036085">
    <property type="entry name" value="PAZ_dom_sf"/>
</dbReference>
<sequence>TTKRKELHITSKAKAFSGNWGDELNGVTLQVCKLVFTSQDDDKGIYSNFILLIEEKLDSDVENSEIDLHLTGGRIVRSRFMPCTELYLDSIQISDAKAFHEILFNGIFNRLVLRTKETNEPIISQRNISGKKMTQGRWESSNMYFLLPLESEKSGVCHNGVSIDWKSIHQCADVARSLKDYRTAGLQAGENDARYIHLATGPILDSDLLEKAVLTLHTGKIYCVTNILHDKTAESPFPDITKYNSYSDYFEKKYGMKLNFLKQPLLQVKQSHRPHNLLARYGEKYKG</sequence>
<dbReference type="PROSITE" id="PS50821">
    <property type="entry name" value="PAZ"/>
    <property type="match status" value="1"/>
</dbReference>
<dbReference type="GO" id="GO:0005737">
    <property type="term" value="C:cytoplasm"/>
    <property type="evidence" value="ECO:0007669"/>
    <property type="project" value="TreeGrafter"/>
</dbReference>
<keyword evidence="3" id="KW-0255">Endonuclease</keyword>
<dbReference type="GO" id="GO:0030422">
    <property type="term" value="P:siRNA processing"/>
    <property type="evidence" value="ECO:0007669"/>
    <property type="project" value="TreeGrafter"/>
</dbReference>
<evidence type="ECO:0000256" key="1">
    <source>
        <dbReference type="ARBA" id="ARBA00022722"/>
    </source>
</evidence>
<dbReference type="GO" id="GO:0000166">
    <property type="term" value="F:nucleotide binding"/>
    <property type="evidence" value="ECO:0007669"/>
    <property type="project" value="UniProtKB-KW"/>
</dbReference>
<accession>A0AA38CRD2</accession>